<dbReference type="AlphaFoldDB" id="A0A0W4ZCP3"/>
<dbReference type="GO" id="GO:0005789">
    <property type="term" value="C:endoplasmic reticulum membrane"/>
    <property type="evidence" value="ECO:0007669"/>
    <property type="project" value="UniProtKB-SubCell"/>
</dbReference>
<name>A0A0W4ZCP3_PNEC8</name>
<dbReference type="GO" id="GO:0016788">
    <property type="term" value="F:hydrolase activity, acting on ester bonds"/>
    <property type="evidence" value="ECO:0007669"/>
    <property type="project" value="TreeGrafter"/>
</dbReference>
<evidence type="ECO:0000256" key="3">
    <source>
        <dbReference type="ARBA" id="ARBA00022692"/>
    </source>
</evidence>
<accession>A0A0W4ZCP3</accession>
<dbReference type="GO" id="GO:0000329">
    <property type="term" value="C:fungal-type vacuole membrane"/>
    <property type="evidence" value="ECO:0007669"/>
    <property type="project" value="EnsemblFungi"/>
</dbReference>
<feature type="signal peptide" evidence="7">
    <location>
        <begin position="1"/>
        <end position="19"/>
    </location>
</feature>
<dbReference type="GO" id="GO:0006506">
    <property type="term" value="P:GPI anchor biosynthetic process"/>
    <property type="evidence" value="ECO:0007669"/>
    <property type="project" value="UniProtKB-KW"/>
</dbReference>
<comment type="subcellular location">
    <subcellularLocation>
        <location evidence="1">Endomembrane system</location>
        <topology evidence="1">Multi-pass membrane protein</topology>
    </subcellularLocation>
    <subcellularLocation>
        <location evidence="7">Endoplasmic reticulum membrane</location>
        <topology evidence="7">Multi-pass membrane protein</topology>
    </subcellularLocation>
</comment>
<evidence type="ECO:0000256" key="2">
    <source>
        <dbReference type="ARBA" id="ARBA00022502"/>
    </source>
</evidence>
<dbReference type="PANTHER" id="PTHR13148">
    <property type="entry name" value="PER1-RELATED"/>
    <property type="match status" value="1"/>
</dbReference>
<evidence type="ECO:0000313" key="8">
    <source>
        <dbReference type="EMBL" id="KTW26175.1"/>
    </source>
</evidence>
<evidence type="ECO:0000256" key="7">
    <source>
        <dbReference type="RuleBase" id="RU365066"/>
    </source>
</evidence>
<comment type="function">
    <text evidence="7">Involved in the lipid remodeling steps of GPI-anchor maturation.</text>
</comment>
<dbReference type="EMBL" id="LFVZ01000014">
    <property type="protein sequence ID" value="KTW26175.1"/>
    <property type="molecule type" value="Genomic_DNA"/>
</dbReference>
<keyword evidence="9" id="KW-1185">Reference proteome</keyword>
<evidence type="ECO:0000256" key="4">
    <source>
        <dbReference type="ARBA" id="ARBA00022729"/>
    </source>
</evidence>
<sequence length="327" mass="39230">MVKSLFLFFPFFSIVYVLCSKGNELPEFKNCISSCVTLNCRKDAPRQFVRGRLSLVLRIGLWDCQSECDYSCQRIVTLYRKKNGLRKEQFWGKWYFIRILAMQEPASVVFSIFNGYVHYLGFCWIKLLIPSNYVFRKFYITYALLGLNAWFWSSVYHMRDFKFTERADYFSAGALTLWGFFFTPLRIFRLDLYKNYSFFVYIWAFICIFAFLIHVIYLSFVKFNYSYNMAANVFIGFFQNILWVYYSLSNYGSRPFALWPMYIVCAIMIAMCFEIFDFPPILYLFDAHSLWHMATIPIVYYWYKFLILDSNFESKNNVKGVQEAIFR</sequence>
<keyword evidence="4 7" id="KW-0732">Signal</keyword>
<gene>
    <name evidence="8" type="ORF">T552_03066</name>
</gene>
<keyword evidence="2 7" id="KW-0337">GPI-anchor biosynthesis</keyword>
<keyword evidence="5 7" id="KW-1133">Transmembrane helix</keyword>
<keyword evidence="7" id="KW-0256">Endoplasmic reticulum</keyword>
<evidence type="ECO:0000313" key="9">
    <source>
        <dbReference type="Proteomes" id="UP000054454"/>
    </source>
</evidence>
<dbReference type="GeneID" id="28937787"/>
<feature type="transmembrane region" description="Helical" evidence="7">
    <location>
        <begin position="200"/>
        <end position="220"/>
    </location>
</feature>
<evidence type="ECO:0000256" key="6">
    <source>
        <dbReference type="ARBA" id="ARBA00023136"/>
    </source>
</evidence>
<comment type="similarity">
    <text evidence="7">Belongs to the PGAP3 family.</text>
</comment>
<dbReference type="Pfam" id="PF04080">
    <property type="entry name" value="Per1"/>
    <property type="match status" value="1"/>
</dbReference>
<feature type="transmembrane region" description="Helical" evidence="7">
    <location>
        <begin position="169"/>
        <end position="188"/>
    </location>
</feature>
<dbReference type="RefSeq" id="XP_018224719.1">
    <property type="nucleotide sequence ID" value="XM_018371584.1"/>
</dbReference>
<feature type="transmembrane region" description="Helical" evidence="7">
    <location>
        <begin position="282"/>
        <end position="303"/>
    </location>
</feature>
<keyword evidence="3 7" id="KW-0812">Transmembrane</keyword>
<feature type="transmembrane region" description="Helical" evidence="7">
    <location>
        <begin position="108"/>
        <end position="127"/>
    </location>
</feature>
<protein>
    <recommendedName>
        <fullName evidence="7">Post-GPI attachment to proteins factor 3</fullName>
    </recommendedName>
</protein>
<reference evidence="9" key="1">
    <citation type="journal article" date="2016" name="Nat. Commun.">
        <title>Genome analysis of three Pneumocystis species reveals adaptation mechanisms to life exclusively in mammalian hosts.</title>
        <authorList>
            <person name="Ma L."/>
            <person name="Chen Z."/>
            <person name="Huang D.W."/>
            <person name="Kutty G."/>
            <person name="Ishihara M."/>
            <person name="Wang H."/>
            <person name="Abouelleil A."/>
            <person name="Bishop L."/>
            <person name="Davey E."/>
            <person name="Deng R."/>
            <person name="Deng X."/>
            <person name="Fan L."/>
            <person name="Fantoni G."/>
            <person name="Fitzgerald M."/>
            <person name="Gogineni E."/>
            <person name="Goldberg J.M."/>
            <person name="Handley G."/>
            <person name="Hu X."/>
            <person name="Huber C."/>
            <person name="Jiao X."/>
            <person name="Jones K."/>
            <person name="Levin J.Z."/>
            <person name="Liu Y."/>
            <person name="Macdonald P."/>
            <person name="Melnikov A."/>
            <person name="Raley C."/>
            <person name="Sassi M."/>
            <person name="Sherman B.T."/>
            <person name="Song X."/>
            <person name="Sykes S."/>
            <person name="Tran B."/>
            <person name="Walsh L."/>
            <person name="Xia Y."/>
            <person name="Yang J."/>
            <person name="Young S."/>
            <person name="Zeng Q."/>
            <person name="Zheng X."/>
            <person name="Stephens R."/>
            <person name="Nusbaum C."/>
            <person name="Birren B.W."/>
            <person name="Azadi P."/>
            <person name="Lempicki R.A."/>
            <person name="Cuomo C.A."/>
            <person name="Kovacs J.A."/>
        </authorList>
    </citation>
    <scope>NUCLEOTIDE SEQUENCE [LARGE SCALE GENOMIC DNA]</scope>
    <source>
        <strain evidence="9">B80</strain>
    </source>
</reference>
<feature type="chain" id="PRO_5016481826" description="Post-GPI attachment to proteins factor 3" evidence="7">
    <location>
        <begin position="20"/>
        <end position="327"/>
    </location>
</feature>
<keyword evidence="6 7" id="KW-0472">Membrane</keyword>
<feature type="transmembrane region" description="Helical" evidence="7">
    <location>
        <begin position="139"/>
        <end position="157"/>
    </location>
</feature>
<dbReference type="PANTHER" id="PTHR13148:SF0">
    <property type="entry name" value="POST-GPI ATTACHMENT TO PROTEINS FACTOR 3"/>
    <property type="match status" value="1"/>
</dbReference>
<dbReference type="OrthoDB" id="419770at2759"/>
<dbReference type="VEuPathDB" id="FungiDB:T552_03066"/>
<comment type="caution">
    <text evidence="8">The sequence shown here is derived from an EMBL/GenBank/DDBJ whole genome shotgun (WGS) entry which is preliminary data.</text>
</comment>
<organism evidence="8 9">
    <name type="scientific">Pneumocystis carinii (strain B80)</name>
    <name type="common">Rat pneumocystis pneumonia agent</name>
    <name type="synonym">Pneumocystis carinii f. sp. carinii</name>
    <dbReference type="NCBI Taxonomy" id="1408658"/>
    <lineage>
        <taxon>Eukaryota</taxon>
        <taxon>Fungi</taxon>
        <taxon>Dikarya</taxon>
        <taxon>Ascomycota</taxon>
        <taxon>Taphrinomycotina</taxon>
        <taxon>Pneumocystomycetes</taxon>
        <taxon>Pneumocystaceae</taxon>
        <taxon>Pneumocystis</taxon>
    </lineage>
</organism>
<feature type="transmembrane region" description="Helical" evidence="7">
    <location>
        <begin position="226"/>
        <end position="246"/>
    </location>
</feature>
<feature type="transmembrane region" description="Helical" evidence="7">
    <location>
        <begin position="258"/>
        <end position="276"/>
    </location>
</feature>
<evidence type="ECO:0000256" key="5">
    <source>
        <dbReference type="ARBA" id="ARBA00022989"/>
    </source>
</evidence>
<evidence type="ECO:0000256" key="1">
    <source>
        <dbReference type="ARBA" id="ARBA00004127"/>
    </source>
</evidence>
<dbReference type="InterPro" id="IPR007217">
    <property type="entry name" value="Per1-like"/>
</dbReference>
<dbReference type="GO" id="GO:0030026">
    <property type="term" value="P:intracellular manganese ion homeostasis"/>
    <property type="evidence" value="ECO:0007669"/>
    <property type="project" value="EnsemblFungi"/>
</dbReference>
<proteinExistence type="inferred from homology"/>
<dbReference type="Proteomes" id="UP000054454">
    <property type="component" value="Unassembled WGS sequence"/>
</dbReference>